<evidence type="ECO:0000313" key="1">
    <source>
        <dbReference type="EMBL" id="SFS41627.1"/>
    </source>
</evidence>
<dbReference type="EMBL" id="FPAB01000001">
    <property type="protein sequence ID" value="SFS41627.1"/>
    <property type="molecule type" value="Genomic_DNA"/>
</dbReference>
<evidence type="ECO:0000313" key="2">
    <source>
        <dbReference type="Proteomes" id="UP000198873"/>
    </source>
</evidence>
<keyword evidence="2" id="KW-1185">Reference proteome</keyword>
<proteinExistence type="predicted"/>
<accession>A0A1I6PN24</accession>
<dbReference type="Proteomes" id="UP000198873">
    <property type="component" value="Unassembled WGS sequence"/>
</dbReference>
<dbReference type="STRING" id="1176198.SAMN05444716_101619"/>
<dbReference type="RefSeq" id="WP_139275138.1">
    <property type="nucleotide sequence ID" value="NZ_FPAB01000001.1"/>
</dbReference>
<sequence>MGRVRVRELWRGAGKRWIALGALLTLLAALQSATGGTVPPARAVHLLPCEGLLPRAELRTLAGWPEVDAQRVARDPGRNRLTCTLLRTGALHDPQWLTVTASRRADDVDGGLLDAARWSDALSGAALPEGLPGFLIQGSRGDGTRVALLLPCTDPDVPLLVTLRTSVSRGTDEDEPLVRAAVAAANTASSRLGCGHAPVPPPQDPVRRQVAGMPVAVLNGASPCAVIVPDLPEDAPQGGWRVHEAAPDSGPYASCALPFHEGNSMLTVSGAYGPWAELAMAQSVGPDGMDGTRDPSARPLSERWRPRADGYSATALTTCDGAFALFRAEVASSSDNPVGEETLTALVTAFATDQAERRGCEPPVTP</sequence>
<organism evidence="1 2">
    <name type="scientific">Streptomyces harbinensis</name>
    <dbReference type="NCBI Taxonomy" id="1176198"/>
    <lineage>
        <taxon>Bacteria</taxon>
        <taxon>Bacillati</taxon>
        <taxon>Actinomycetota</taxon>
        <taxon>Actinomycetes</taxon>
        <taxon>Kitasatosporales</taxon>
        <taxon>Streptomycetaceae</taxon>
        <taxon>Streptomyces</taxon>
    </lineage>
</organism>
<name>A0A1I6PN24_9ACTN</name>
<protein>
    <submittedName>
        <fullName evidence="1">Uncharacterized protein</fullName>
    </submittedName>
</protein>
<reference evidence="2" key="1">
    <citation type="submission" date="2016-10" db="EMBL/GenBank/DDBJ databases">
        <authorList>
            <person name="Varghese N."/>
            <person name="Submissions S."/>
        </authorList>
    </citation>
    <scope>NUCLEOTIDE SEQUENCE [LARGE SCALE GENOMIC DNA]</scope>
    <source>
        <strain evidence="2">CGMCC 4.7047</strain>
    </source>
</reference>
<gene>
    <name evidence="1" type="ORF">SAMN05444716_101619</name>
</gene>
<dbReference type="AlphaFoldDB" id="A0A1I6PN24"/>